<accession>A0AB34QQX1</accession>
<proteinExistence type="predicted"/>
<dbReference type="EMBL" id="JXCL01000038">
    <property type="protein sequence ID" value="KIL13586.1"/>
    <property type="molecule type" value="Genomic_DNA"/>
</dbReference>
<evidence type="ECO:0000313" key="2">
    <source>
        <dbReference type="Proteomes" id="UP000031978"/>
    </source>
</evidence>
<gene>
    <name evidence="1" type="ORF">B4127_0598</name>
</gene>
<sequence length="88" mass="10072">MAIGPINGASTGGKYPDPMRLFLIVLDERVFTLNAASLEDTNDFLKKEYPQNIEKPFAIMELTNEFKILDTPFMEKLVDNCRELFNVQ</sequence>
<organism evidence="1 2">
    <name type="scientific">Bacillus pumilus</name>
    <name type="common">Bacillus mesentericus</name>
    <dbReference type="NCBI Taxonomy" id="1408"/>
    <lineage>
        <taxon>Bacteria</taxon>
        <taxon>Bacillati</taxon>
        <taxon>Bacillota</taxon>
        <taxon>Bacilli</taxon>
        <taxon>Bacillales</taxon>
        <taxon>Bacillaceae</taxon>
        <taxon>Bacillus</taxon>
    </lineage>
</organism>
<name>A0AB34QQX1_BACPU</name>
<evidence type="ECO:0000313" key="1">
    <source>
        <dbReference type="EMBL" id="KIL13586.1"/>
    </source>
</evidence>
<dbReference type="RefSeq" id="WP_044141473.1">
    <property type="nucleotide sequence ID" value="NZ_JARTHW010000003.1"/>
</dbReference>
<comment type="caution">
    <text evidence="1">The sequence shown here is derived from an EMBL/GenBank/DDBJ whole genome shotgun (WGS) entry which is preliminary data.</text>
</comment>
<dbReference type="AlphaFoldDB" id="A0AB34QQX1"/>
<reference evidence="1 2" key="1">
    <citation type="submission" date="2014-12" db="EMBL/GenBank/DDBJ databases">
        <title>Draft Genome Sequences of Five Spore-Forming Food Isolates of Bacillus pumilus.</title>
        <authorList>
            <person name="de Jong A."/>
            <person name="van Heel A.J."/>
            <person name="Montalban-Lopez M."/>
            <person name="Krawczyk A.O."/>
            <person name="Berendsen E.M."/>
            <person name="Wells-Bennik M."/>
            <person name="Kuipers O.P."/>
        </authorList>
    </citation>
    <scope>NUCLEOTIDE SEQUENCE [LARGE SCALE GENOMIC DNA]</scope>
    <source>
        <strain evidence="1 2">B4127</strain>
    </source>
</reference>
<protein>
    <submittedName>
        <fullName evidence="1">Uncharacterized protein</fullName>
    </submittedName>
</protein>
<dbReference type="Proteomes" id="UP000031978">
    <property type="component" value="Unassembled WGS sequence"/>
</dbReference>